<dbReference type="Gene3D" id="3.40.50.300">
    <property type="entry name" value="P-loop containing nucleotide triphosphate hydrolases"/>
    <property type="match status" value="2"/>
</dbReference>
<dbReference type="PANTHER" id="PTHR24070">
    <property type="entry name" value="RAS, DI-RAS, AND RHEB FAMILY MEMBERS OF SMALL GTPASE SUPERFAMILY"/>
    <property type="match status" value="1"/>
</dbReference>
<dbReference type="InterPro" id="IPR027417">
    <property type="entry name" value="P-loop_NTPase"/>
</dbReference>
<dbReference type="InterPro" id="IPR001806">
    <property type="entry name" value="Small_GTPase"/>
</dbReference>
<accession>A0A8K0XNG9</accession>
<evidence type="ECO:0000256" key="2">
    <source>
        <dbReference type="ARBA" id="ARBA00022741"/>
    </source>
</evidence>
<dbReference type="OrthoDB" id="5976022at2759"/>
<keyword evidence="2" id="KW-0547">Nucleotide-binding</keyword>
<dbReference type="SUPFAM" id="SSF52540">
    <property type="entry name" value="P-loop containing nucleoside triphosphate hydrolases"/>
    <property type="match status" value="1"/>
</dbReference>
<evidence type="ECO:0000256" key="3">
    <source>
        <dbReference type="ARBA" id="ARBA00023134"/>
    </source>
</evidence>
<reference evidence="4" key="1">
    <citation type="journal article" date="2021" name="New Phytol.">
        <title>Evolutionary innovations through gain and loss of genes in the ectomycorrhizal Boletales.</title>
        <authorList>
            <person name="Wu G."/>
            <person name="Miyauchi S."/>
            <person name="Morin E."/>
            <person name="Kuo A."/>
            <person name="Drula E."/>
            <person name="Varga T."/>
            <person name="Kohler A."/>
            <person name="Feng B."/>
            <person name="Cao Y."/>
            <person name="Lipzen A."/>
            <person name="Daum C."/>
            <person name="Hundley H."/>
            <person name="Pangilinan J."/>
            <person name="Johnson J."/>
            <person name="Barry K."/>
            <person name="LaButti K."/>
            <person name="Ng V."/>
            <person name="Ahrendt S."/>
            <person name="Min B."/>
            <person name="Choi I.G."/>
            <person name="Park H."/>
            <person name="Plett J.M."/>
            <person name="Magnuson J."/>
            <person name="Spatafora J.W."/>
            <person name="Nagy L.G."/>
            <person name="Henrissat B."/>
            <person name="Grigoriev I.V."/>
            <person name="Yang Z.L."/>
            <person name="Xu J."/>
            <person name="Martin F.M."/>
        </authorList>
    </citation>
    <scope>NUCLEOTIDE SEQUENCE</scope>
    <source>
        <strain evidence="4">KKN 215</strain>
    </source>
</reference>
<evidence type="ECO:0000313" key="4">
    <source>
        <dbReference type="EMBL" id="KAH8096838.1"/>
    </source>
</evidence>
<dbReference type="GO" id="GO:0007165">
    <property type="term" value="P:signal transduction"/>
    <property type="evidence" value="ECO:0007669"/>
    <property type="project" value="InterPro"/>
</dbReference>
<dbReference type="Pfam" id="PF00071">
    <property type="entry name" value="Ras"/>
    <property type="match status" value="1"/>
</dbReference>
<keyword evidence="3" id="KW-0342">GTP-binding</keyword>
<comment type="subcellular location">
    <subcellularLocation>
        <location evidence="1">Cell membrane</location>
        <topology evidence="1">Lipid-anchor</topology>
        <orientation evidence="1">Cytoplasmic side</orientation>
    </subcellularLocation>
</comment>
<dbReference type="Proteomes" id="UP000813824">
    <property type="component" value="Unassembled WGS sequence"/>
</dbReference>
<gene>
    <name evidence="4" type="ORF">BXZ70DRAFT_908394</name>
</gene>
<evidence type="ECO:0000313" key="5">
    <source>
        <dbReference type="Proteomes" id="UP000813824"/>
    </source>
</evidence>
<proteinExistence type="predicted"/>
<dbReference type="SMART" id="SM00175">
    <property type="entry name" value="RAB"/>
    <property type="match status" value="1"/>
</dbReference>
<dbReference type="GO" id="GO:0005886">
    <property type="term" value="C:plasma membrane"/>
    <property type="evidence" value="ECO:0007669"/>
    <property type="project" value="UniProtKB-SubCell"/>
</dbReference>
<protein>
    <submittedName>
        <fullName evidence="4">Uncharacterized protein</fullName>
    </submittedName>
</protein>
<organism evidence="4 5">
    <name type="scientific">Cristinia sonorae</name>
    <dbReference type="NCBI Taxonomy" id="1940300"/>
    <lineage>
        <taxon>Eukaryota</taxon>
        <taxon>Fungi</taxon>
        <taxon>Dikarya</taxon>
        <taxon>Basidiomycota</taxon>
        <taxon>Agaricomycotina</taxon>
        <taxon>Agaricomycetes</taxon>
        <taxon>Agaricomycetidae</taxon>
        <taxon>Agaricales</taxon>
        <taxon>Pleurotineae</taxon>
        <taxon>Stephanosporaceae</taxon>
        <taxon>Cristinia</taxon>
    </lineage>
</organism>
<evidence type="ECO:0000256" key="1">
    <source>
        <dbReference type="ARBA" id="ARBA00004342"/>
    </source>
</evidence>
<dbReference type="GO" id="GO:0005525">
    <property type="term" value="F:GTP binding"/>
    <property type="evidence" value="ECO:0007669"/>
    <property type="project" value="UniProtKB-KW"/>
</dbReference>
<dbReference type="GO" id="GO:0003924">
    <property type="term" value="F:GTPase activity"/>
    <property type="evidence" value="ECO:0007669"/>
    <property type="project" value="InterPro"/>
</dbReference>
<keyword evidence="5" id="KW-1185">Reference proteome</keyword>
<name>A0A8K0XNG9_9AGAR</name>
<dbReference type="InterPro" id="IPR020849">
    <property type="entry name" value="Small_GTPase_Ras-type"/>
</dbReference>
<comment type="caution">
    <text evidence="4">The sequence shown here is derived from an EMBL/GenBank/DDBJ whole genome shotgun (WGS) entry which is preliminary data.</text>
</comment>
<dbReference type="AlphaFoldDB" id="A0A8K0XNG9"/>
<dbReference type="EMBL" id="JAEVFJ010000022">
    <property type="protein sequence ID" value="KAH8096838.1"/>
    <property type="molecule type" value="Genomic_DNA"/>
</dbReference>
<dbReference type="SMART" id="SM00173">
    <property type="entry name" value="RAS"/>
    <property type="match status" value="1"/>
</dbReference>
<sequence length="138" mass="15728">MSFLQKPYSQSSAMTQRHNPNVRQFNVVVLGAGGVGKSALTFCFVKDSFNKLYNPTTESCSWIHACIQVSQVKGANADTPIIVVGTKLDLVHERKVTRQKIWQLDLLAQMRDRYKDDPTSQKQSDKPKRKIWNQCLIM</sequence>